<dbReference type="Pfam" id="PF00696">
    <property type="entry name" value="AA_kinase"/>
    <property type="match status" value="1"/>
</dbReference>
<gene>
    <name evidence="20" type="ORF">M5X16_25990</name>
    <name evidence="21" type="ORF">PC41400_11085</name>
</gene>
<dbReference type="OrthoDB" id="9799110at2"/>
<feature type="binding site" evidence="16">
    <location>
        <position position="75"/>
    </location>
    <ligand>
        <name>substrate</name>
    </ligand>
</feature>
<evidence type="ECO:0000256" key="13">
    <source>
        <dbReference type="ARBA" id="ARBA00023154"/>
    </source>
</evidence>
<dbReference type="UniPathway" id="UPA00034">
    <property type="reaction ID" value="UER00015"/>
</dbReference>
<evidence type="ECO:0000313" key="21">
    <source>
        <dbReference type="EMBL" id="QAV18177.1"/>
    </source>
</evidence>
<evidence type="ECO:0000256" key="8">
    <source>
        <dbReference type="ARBA" id="ARBA00022737"/>
    </source>
</evidence>
<evidence type="ECO:0000313" key="20">
    <source>
        <dbReference type="EMBL" id="MCY9599216.1"/>
    </source>
</evidence>
<feature type="binding site" evidence="16">
    <location>
        <position position="185"/>
    </location>
    <ligand>
        <name>ATP</name>
        <dbReference type="ChEBI" id="CHEBI:30616"/>
    </ligand>
</feature>
<dbReference type="Proteomes" id="UP001527202">
    <property type="component" value="Unassembled WGS sequence"/>
</dbReference>
<dbReference type="NCBIfam" id="NF005155">
    <property type="entry name" value="PRK06635.1-4"/>
    <property type="match status" value="1"/>
</dbReference>
<keyword evidence="12" id="KW-0220">Diaminopimelate biosynthesis</keyword>
<comment type="pathway">
    <text evidence="2 18">Amino-acid biosynthesis; L-lysine biosynthesis via DAP pathway; (S)-tetrahydrodipicolinate from L-aspartate: step 1/4.</text>
</comment>
<dbReference type="CDD" id="cd04913">
    <property type="entry name" value="ACT_AKii-LysC-BS-like_1"/>
    <property type="match status" value="1"/>
</dbReference>
<organism evidence="21 22">
    <name type="scientific">Paenibacillus chitinolyticus</name>
    <dbReference type="NCBI Taxonomy" id="79263"/>
    <lineage>
        <taxon>Bacteria</taxon>
        <taxon>Bacillati</taxon>
        <taxon>Bacillota</taxon>
        <taxon>Bacilli</taxon>
        <taxon>Bacillales</taxon>
        <taxon>Paenibacillaceae</taxon>
        <taxon>Paenibacillus</taxon>
    </lineage>
</organism>
<sequence>MSLIVMKFGGSSVGDAERMKRVAKRIVDRKREGHRCVVVVSAMGDTTDDLIDLSKQLYDGAPPAREMDMLLTTGEQVSVALLSMAIQNMGEPAVSYTGWQSGMITEDLHGKARITDIQPHRIHTALEKDNVVIVAGFQGMTEDGEITTLGRGGSDTTAVALAAAIHADLCEIYTDVDGIYTTDPRVVKNARKLKEISYDEMLELANLGAAVLHPRAVEYAKNYNVALVVRSSFTQNEGTYVKEEAEMEQGIVVRGIAYDKNIARISILGVPDKPGQLAKVFTSLAAEQIDVDIIVQSGVLNGLADFSFSVSLSDRDKALQTIEGIRGEVGFREVTSEGDLVKISIVGAGMVSTPGVAAKMFDELSKIGVSINMVSTSEIKISCVIDGKQLAEAVQALHTAYGLDAQEQVFVGGPQDRR</sequence>
<dbReference type="SUPFAM" id="SSF53633">
    <property type="entry name" value="Carbamate kinase-like"/>
    <property type="match status" value="1"/>
</dbReference>
<feature type="domain" description="ACT" evidence="19">
    <location>
        <begin position="265"/>
        <end position="348"/>
    </location>
</feature>
<comment type="subunit">
    <text evidence="15">Tetramer consisting of 2 isoforms Alpha (catalytic and regulation) and of a homodimer of 2 isoforms Beta (regulation).</text>
</comment>
<dbReference type="GO" id="GO:0009089">
    <property type="term" value="P:lysine biosynthetic process via diaminopimelate"/>
    <property type="evidence" value="ECO:0007669"/>
    <property type="project" value="UniProtKB-UniPathway"/>
</dbReference>
<feature type="binding site" evidence="16">
    <location>
        <begin position="174"/>
        <end position="175"/>
    </location>
    <ligand>
        <name>ATP</name>
        <dbReference type="ChEBI" id="CHEBI:30616"/>
    </ligand>
</feature>
<dbReference type="GO" id="GO:0009090">
    <property type="term" value="P:homoserine biosynthetic process"/>
    <property type="evidence" value="ECO:0007669"/>
    <property type="project" value="TreeGrafter"/>
</dbReference>
<evidence type="ECO:0000256" key="9">
    <source>
        <dbReference type="ARBA" id="ARBA00022741"/>
    </source>
</evidence>
<dbReference type="InterPro" id="IPR002912">
    <property type="entry name" value="ACT_dom"/>
</dbReference>
<evidence type="ECO:0000256" key="16">
    <source>
        <dbReference type="PIRSR" id="PIRSR000726-1"/>
    </source>
</evidence>
<dbReference type="Gene3D" id="3.30.2130.10">
    <property type="entry name" value="VC0802-like"/>
    <property type="match status" value="1"/>
</dbReference>
<keyword evidence="8" id="KW-0677">Repeat</keyword>
<evidence type="ECO:0000313" key="22">
    <source>
        <dbReference type="Proteomes" id="UP000288943"/>
    </source>
</evidence>
<reference evidence="20 23" key="2">
    <citation type="submission" date="2022-05" db="EMBL/GenBank/DDBJ databases">
        <title>Genome Sequencing of Bee-Associated Microbes.</title>
        <authorList>
            <person name="Dunlap C."/>
        </authorList>
    </citation>
    <scope>NUCLEOTIDE SEQUENCE [LARGE SCALE GENOMIC DNA]</scope>
    <source>
        <strain evidence="20 23">NRRL B-23120</strain>
    </source>
</reference>
<proteinExistence type="inferred from homology"/>
<dbReference type="InterPro" id="IPR018042">
    <property type="entry name" value="Aspartate_kinase_CS"/>
</dbReference>
<keyword evidence="11 16" id="KW-0067">ATP-binding</keyword>
<evidence type="ECO:0000256" key="5">
    <source>
        <dbReference type="ARBA" id="ARBA00010122"/>
    </source>
</evidence>
<reference evidence="21 22" key="1">
    <citation type="submission" date="2018-01" db="EMBL/GenBank/DDBJ databases">
        <title>The whole genome sequencing and assembly of Paenibacillus chitinolyticus KCCM 41400 strain.</title>
        <authorList>
            <person name="Kim J.-Y."/>
            <person name="Park M.-K."/>
            <person name="Lee Y.-J."/>
            <person name="Yi H."/>
            <person name="Bahn Y.-S."/>
            <person name="Kim J.F."/>
            <person name="Lee D.-W."/>
        </authorList>
    </citation>
    <scope>NUCLEOTIDE SEQUENCE [LARGE SCALE GENOMIC DNA]</scope>
    <source>
        <strain evidence="21 22">KCCM 41400</strain>
    </source>
</reference>
<dbReference type="InterPro" id="IPR001341">
    <property type="entry name" value="Asp_kinase"/>
</dbReference>
<dbReference type="AlphaFoldDB" id="A0A410WV80"/>
<dbReference type="Gene3D" id="3.40.1160.10">
    <property type="entry name" value="Acetylglutamate kinase-like"/>
    <property type="match status" value="1"/>
</dbReference>
<evidence type="ECO:0000256" key="10">
    <source>
        <dbReference type="ARBA" id="ARBA00022777"/>
    </source>
</evidence>
<keyword evidence="13" id="KW-0457">Lysine biosynthesis</keyword>
<evidence type="ECO:0000256" key="4">
    <source>
        <dbReference type="ARBA" id="ARBA00005139"/>
    </source>
</evidence>
<dbReference type="FunFam" id="3.30.2130.10:FF:000001">
    <property type="entry name" value="Bifunctional aspartokinase/homoserine dehydrogenase"/>
    <property type="match status" value="1"/>
</dbReference>
<dbReference type="PIRSF" id="PIRSF000726">
    <property type="entry name" value="Asp_kin"/>
    <property type="match status" value="1"/>
</dbReference>
<comment type="catalytic activity">
    <reaction evidence="14 17">
        <text>L-aspartate + ATP = 4-phospho-L-aspartate + ADP</text>
        <dbReference type="Rhea" id="RHEA:23776"/>
        <dbReference type="ChEBI" id="CHEBI:29991"/>
        <dbReference type="ChEBI" id="CHEBI:30616"/>
        <dbReference type="ChEBI" id="CHEBI:57535"/>
        <dbReference type="ChEBI" id="CHEBI:456216"/>
        <dbReference type="EC" id="2.7.2.4"/>
    </reaction>
</comment>
<dbReference type="Pfam" id="PF22468">
    <property type="entry name" value="ACT_9"/>
    <property type="match status" value="1"/>
</dbReference>
<evidence type="ECO:0000256" key="6">
    <source>
        <dbReference type="ARBA" id="ARBA00022605"/>
    </source>
</evidence>
<dbReference type="EMBL" id="JAMDMJ010000040">
    <property type="protein sequence ID" value="MCY9599216.1"/>
    <property type="molecule type" value="Genomic_DNA"/>
</dbReference>
<dbReference type="CDD" id="cd04261">
    <property type="entry name" value="AAK_AKii-LysC-BS"/>
    <property type="match status" value="1"/>
</dbReference>
<dbReference type="Pfam" id="PF01842">
    <property type="entry name" value="ACT"/>
    <property type="match status" value="1"/>
</dbReference>
<dbReference type="GO" id="GO:0019877">
    <property type="term" value="P:diaminopimelate biosynthetic process"/>
    <property type="evidence" value="ECO:0007669"/>
    <property type="project" value="UniProtKB-KW"/>
</dbReference>
<dbReference type="NCBIfam" id="TIGR00656">
    <property type="entry name" value="asp_kin_monofn"/>
    <property type="match status" value="1"/>
</dbReference>
<dbReference type="InterPro" id="IPR054352">
    <property type="entry name" value="ACT_Aspartokinase"/>
</dbReference>
<dbReference type="Proteomes" id="UP000288943">
    <property type="component" value="Chromosome"/>
</dbReference>
<evidence type="ECO:0000259" key="19">
    <source>
        <dbReference type="PROSITE" id="PS51671"/>
    </source>
</evidence>
<evidence type="ECO:0000256" key="18">
    <source>
        <dbReference type="RuleBase" id="RU004249"/>
    </source>
</evidence>
<keyword evidence="7 17" id="KW-0808">Transferase</keyword>
<dbReference type="NCBIfam" id="NF005154">
    <property type="entry name" value="PRK06635.1-2"/>
    <property type="match status" value="1"/>
</dbReference>
<dbReference type="GO" id="GO:0005524">
    <property type="term" value="F:ATP binding"/>
    <property type="evidence" value="ECO:0007669"/>
    <property type="project" value="UniProtKB-KW"/>
</dbReference>
<evidence type="ECO:0000256" key="14">
    <source>
        <dbReference type="ARBA" id="ARBA00047872"/>
    </source>
</evidence>
<evidence type="ECO:0000256" key="15">
    <source>
        <dbReference type="ARBA" id="ARBA00063835"/>
    </source>
</evidence>
<dbReference type="PANTHER" id="PTHR21499">
    <property type="entry name" value="ASPARTATE KINASE"/>
    <property type="match status" value="1"/>
</dbReference>
<keyword evidence="6 18" id="KW-0028">Amino-acid biosynthesis</keyword>
<dbReference type="InterPro" id="IPR045865">
    <property type="entry name" value="ACT-like_dom_sf"/>
</dbReference>
<dbReference type="EMBL" id="CP026520">
    <property type="protein sequence ID" value="QAV18177.1"/>
    <property type="molecule type" value="Genomic_DNA"/>
</dbReference>
<dbReference type="GO" id="GO:0009088">
    <property type="term" value="P:threonine biosynthetic process"/>
    <property type="evidence" value="ECO:0007669"/>
    <property type="project" value="UniProtKB-UniPathway"/>
</dbReference>
<evidence type="ECO:0000256" key="3">
    <source>
        <dbReference type="ARBA" id="ARBA00004986"/>
    </source>
</evidence>
<keyword evidence="23" id="KW-1185">Reference proteome</keyword>
<dbReference type="InterPro" id="IPR036393">
    <property type="entry name" value="AceGlu_kinase-like_sf"/>
</dbReference>
<dbReference type="GO" id="GO:0005829">
    <property type="term" value="C:cytosol"/>
    <property type="evidence" value="ECO:0007669"/>
    <property type="project" value="TreeGrafter"/>
</dbReference>
<evidence type="ECO:0000256" key="12">
    <source>
        <dbReference type="ARBA" id="ARBA00022915"/>
    </source>
</evidence>
<dbReference type="PANTHER" id="PTHR21499:SF68">
    <property type="entry name" value="ASPARTOKINASE 2"/>
    <property type="match status" value="1"/>
</dbReference>
<evidence type="ECO:0000256" key="11">
    <source>
        <dbReference type="ARBA" id="ARBA00022840"/>
    </source>
</evidence>
<dbReference type="InterPro" id="IPR041740">
    <property type="entry name" value="AKii-LysC-BS"/>
</dbReference>
<accession>A0A410WV80</accession>
<feature type="binding site" evidence="16">
    <location>
        <position position="47"/>
    </location>
    <ligand>
        <name>substrate</name>
    </ligand>
</feature>
<dbReference type="UniPathway" id="UPA00051">
    <property type="reaction ID" value="UER00462"/>
</dbReference>
<evidence type="ECO:0000256" key="17">
    <source>
        <dbReference type="RuleBase" id="RU003448"/>
    </source>
</evidence>
<dbReference type="SUPFAM" id="SSF55021">
    <property type="entry name" value="ACT-like"/>
    <property type="match status" value="2"/>
</dbReference>
<dbReference type="InterPro" id="IPR001048">
    <property type="entry name" value="Asp/Glu/Uridylate_kinase"/>
</dbReference>
<comment type="function">
    <text evidence="1">Catalyzes the phosphorylation of the beta-carboxyl group of aspartic acid with ATP to yield 4-phospho-L-aspartate, which is involved in the branched biosynthetic pathway leading to the biosynthesis of amino acids threonine, isoleucine and methionine.</text>
</comment>
<evidence type="ECO:0000256" key="1">
    <source>
        <dbReference type="ARBA" id="ARBA00003121"/>
    </source>
</evidence>
<dbReference type="InterPro" id="IPR005260">
    <property type="entry name" value="Asp_kin_monofn"/>
</dbReference>
<dbReference type="RefSeq" id="WP_042228648.1">
    <property type="nucleotide sequence ID" value="NZ_CP026520.1"/>
</dbReference>
<evidence type="ECO:0000313" key="23">
    <source>
        <dbReference type="Proteomes" id="UP001527202"/>
    </source>
</evidence>
<dbReference type="EC" id="2.7.2.4" evidence="17"/>
<keyword evidence="9 16" id="KW-0547">Nucleotide-binding</keyword>
<comment type="pathway">
    <text evidence="3 18">Amino-acid biosynthesis; L-methionine biosynthesis via de novo pathway; L-homoserine from L-aspartate: step 1/3.</text>
</comment>
<comment type="pathway">
    <text evidence="4 18">Amino-acid biosynthesis; L-threonine biosynthesis; L-threonine from L-aspartate: step 1/5.</text>
</comment>
<comment type="similarity">
    <text evidence="5 17">Belongs to the aspartokinase family.</text>
</comment>
<dbReference type="GO" id="GO:0004072">
    <property type="term" value="F:aspartate kinase activity"/>
    <property type="evidence" value="ECO:0007669"/>
    <property type="project" value="UniProtKB-EC"/>
</dbReference>
<dbReference type="PROSITE" id="PS51671">
    <property type="entry name" value="ACT"/>
    <property type="match status" value="1"/>
</dbReference>
<feature type="binding site" evidence="16">
    <location>
        <begin position="7"/>
        <end position="10"/>
    </location>
    <ligand>
        <name>ATP</name>
        <dbReference type="ChEBI" id="CHEBI:30616"/>
    </ligand>
</feature>
<protein>
    <recommendedName>
        <fullName evidence="17">Aspartokinase</fullName>
        <ecNumber evidence="17">2.7.2.4</ecNumber>
    </recommendedName>
</protein>
<evidence type="ECO:0000256" key="2">
    <source>
        <dbReference type="ARBA" id="ARBA00004766"/>
    </source>
</evidence>
<dbReference type="UniPathway" id="UPA00050">
    <property type="reaction ID" value="UER00461"/>
</dbReference>
<dbReference type="GeneID" id="95375349"/>
<keyword evidence="10 17" id="KW-0418">Kinase</keyword>
<dbReference type="CDD" id="cd04923">
    <property type="entry name" value="ACT_AK-LysC-DapG-like_2"/>
    <property type="match status" value="1"/>
</dbReference>
<dbReference type="KEGG" id="pchi:PC41400_11085"/>
<name>A0A410WV80_9BACL</name>
<feature type="binding site" evidence="16">
    <location>
        <position position="180"/>
    </location>
    <ligand>
        <name>ATP</name>
        <dbReference type="ChEBI" id="CHEBI:30616"/>
    </ligand>
</feature>
<dbReference type="PROSITE" id="PS00324">
    <property type="entry name" value="ASPARTOKINASE"/>
    <property type="match status" value="1"/>
</dbReference>
<dbReference type="NCBIfam" id="TIGR00657">
    <property type="entry name" value="asp_kinases"/>
    <property type="match status" value="1"/>
</dbReference>
<evidence type="ECO:0000256" key="7">
    <source>
        <dbReference type="ARBA" id="ARBA00022679"/>
    </source>
</evidence>
<dbReference type="FunFam" id="3.40.1160.10:FF:000002">
    <property type="entry name" value="Aspartokinase"/>
    <property type="match status" value="1"/>
</dbReference>